<reference evidence="2 3" key="1">
    <citation type="journal article" date="2014" name="Int. J. Syst. Evol. Microbiol.">
        <title>Carboxylicivirga gen. nov. in the family Marinilabiliaceae with two novel species, Carboxylicivirga mesophila sp. nov. and Carboxylicivirga taeanensis sp. nov., and reclassification of Cytophaga fermentans as Saccharicrinis fermentans gen. nov., comb. nov.</title>
        <authorList>
            <person name="Yang S.H."/>
            <person name="Seo H.S."/>
            <person name="Woo J.H."/>
            <person name="Oh H.M."/>
            <person name="Jang H."/>
            <person name="Lee J.H."/>
            <person name="Kim S.J."/>
            <person name="Kwon K.K."/>
        </authorList>
    </citation>
    <scope>NUCLEOTIDE SEQUENCE [LARGE SCALE GENOMIC DNA]</scope>
    <source>
        <strain evidence="2 3">JCM 18290</strain>
    </source>
</reference>
<name>A0ABS5KCL8_9BACT</name>
<gene>
    <name evidence="2" type="ORF">KEM09_14485</name>
</gene>
<dbReference type="InterPro" id="IPR026444">
    <property type="entry name" value="Secre_tail"/>
</dbReference>
<evidence type="ECO:0000259" key="1">
    <source>
        <dbReference type="Pfam" id="PF18962"/>
    </source>
</evidence>
<dbReference type="Proteomes" id="UP000721861">
    <property type="component" value="Unassembled WGS sequence"/>
</dbReference>
<comment type="caution">
    <text evidence="2">The sequence shown here is derived from an EMBL/GenBank/DDBJ whole genome shotgun (WGS) entry which is preliminary data.</text>
</comment>
<dbReference type="Pfam" id="PF18962">
    <property type="entry name" value="Por_Secre_tail"/>
    <property type="match status" value="1"/>
</dbReference>
<keyword evidence="3" id="KW-1185">Reference proteome</keyword>
<accession>A0ABS5KCL8</accession>
<dbReference type="EMBL" id="JAGUCN010000017">
    <property type="protein sequence ID" value="MBS2212622.1"/>
    <property type="molecule type" value="Genomic_DNA"/>
</dbReference>
<dbReference type="RefSeq" id="WP_212229506.1">
    <property type="nucleotide sequence ID" value="NZ_JAGUCN010000017.1"/>
</dbReference>
<proteinExistence type="predicted"/>
<evidence type="ECO:0000313" key="3">
    <source>
        <dbReference type="Proteomes" id="UP000721861"/>
    </source>
</evidence>
<protein>
    <submittedName>
        <fullName evidence="2">T9SS type A sorting domain-containing protein</fullName>
    </submittedName>
</protein>
<evidence type="ECO:0000313" key="2">
    <source>
        <dbReference type="EMBL" id="MBS2212622.1"/>
    </source>
</evidence>
<feature type="domain" description="Secretion system C-terminal sorting" evidence="1">
    <location>
        <begin position="3"/>
        <end position="49"/>
    </location>
</feature>
<sequence length="53" mass="6097">MNNKLAYKLYDILGKELKNGIISQGEKINVSDLNKGLYVIKLDNNRTINFIKK</sequence>
<organism evidence="2 3">
    <name type="scientific">Carboxylicivirga mesophila</name>
    <dbReference type="NCBI Taxonomy" id="1166478"/>
    <lineage>
        <taxon>Bacteria</taxon>
        <taxon>Pseudomonadati</taxon>
        <taxon>Bacteroidota</taxon>
        <taxon>Bacteroidia</taxon>
        <taxon>Marinilabiliales</taxon>
        <taxon>Marinilabiliaceae</taxon>
        <taxon>Carboxylicivirga</taxon>
    </lineage>
</organism>
<dbReference type="NCBIfam" id="TIGR04183">
    <property type="entry name" value="Por_Secre_tail"/>
    <property type="match status" value="1"/>
</dbReference>